<sequence length="332" mass="35312">MDFFDRVYGCLIGQAVGDALGAPTEGKSVSEIRDTYGWIEDFVSDDPAGTDDTEYAMLTAQILLKYGNGLSAENMMKEWNDTLVGQKGGFYGGGFSEMNGIGNLKKGLAFPHTGSDNHERWSDGAAMRIAPVGLYCLGDPAEAARLAKIEAQISHARDGVYCAQAIAASVAFAGVSAGSDWERVIRTGLDHIPQDSWTYRKIKSAVEIGLRHSNMEEAVVELHDSVSIFYYPWADVGPEATALAYGVFAAARGAYVPAVLGGVNVGRDSDTIAAMSGAMAGALHGAGVIPERWRRQINIIRGHCIHATAGIDIAALSKQLSERIAGSEKHGA</sequence>
<dbReference type="Pfam" id="PF03747">
    <property type="entry name" value="ADP_ribosyl_GH"/>
    <property type="match status" value="1"/>
</dbReference>
<keyword evidence="1" id="KW-0460">Magnesium</keyword>
<evidence type="ECO:0000313" key="3">
    <source>
        <dbReference type="Proteomes" id="UP000502248"/>
    </source>
</evidence>
<dbReference type="GO" id="GO:0046872">
    <property type="term" value="F:metal ion binding"/>
    <property type="evidence" value="ECO:0007669"/>
    <property type="project" value="UniProtKB-KW"/>
</dbReference>
<proteinExistence type="predicted"/>
<feature type="binding site" evidence="1">
    <location>
        <position position="268"/>
    </location>
    <ligand>
        <name>Mg(2+)</name>
        <dbReference type="ChEBI" id="CHEBI:18420"/>
        <label>1</label>
    </ligand>
</feature>
<gene>
    <name evidence="2" type="ORF">HH215_05735</name>
</gene>
<feature type="binding site" evidence="1">
    <location>
        <position position="270"/>
    </location>
    <ligand>
        <name>Mg(2+)</name>
        <dbReference type="ChEBI" id="CHEBI:18420"/>
        <label>1</label>
    </ligand>
</feature>
<feature type="binding site" evidence="1">
    <location>
        <position position="50"/>
    </location>
    <ligand>
        <name>Mg(2+)</name>
        <dbReference type="ChEBI" id="CHEBI:18420"/>
        <label>1</label>
    </ligand>
</feature>
<reference evidence="2 3" key="1">
    <citation type="submission" date="2020-04" db="EMBL/GenBank/DDBJ databases">
        <title>Genome sequencing of novel species.</title>
        <authorList>
            <person name="Heo J."/>
            <person name="Kim S.-J."/>
            <person name="Kim J.-S."/>
            <person name="Hong S.-B."/>
            <person name="Kwon S.-W."/>
        </authorList>
    </citation>
    <scope>NUCLEOTIDE SEQUENCE [LARGE SCALE GENOMIC DNA]</scope>
    <source>
        <strain evidence="2 3">MFER-1</strain>
    </source>
</reference>
<keyword evidence="1" id="KW-0479">Metal-binding</keyword>
<dbReference type="InterPro" id="IPR036705">
    <property type="entry name" value="Ribosyl_crysJ1_sf"/>
</dbReference>
<dbReference type="KEGG" id="cheb:HH215_05735"/>
<feature type="binding site" evidence="1">
    <location>
        <position position="52"/>
    </location>
    <ligand>
        <name>Mg(2+)</name>
        <dbReference type="ChEBI" id="CHEBI:18420"/>
        <label>1</label>
    </ligand>
</feature>
<dbReference type="PANTHER" id="PTHR16222">
    <property type="entry name" value="ADP-RIBOSYLGLYCOHYDROLASE"/>
    <property type="match status" value="1"/>
</dbReference>
<comment type="cofactor">
    <cofactor evidence="1">
        <name>Mg(2+)</name>
        <dbReference type="ChEBI" id="CHEBI:18420"/>
    </cofactor>
    <text evidence="1">Binds 2 magnesium ions per subunit.</text>
</comment>
<evidence type="ECO:0000313" key="2">
    <source>
        <dbReference type="EMBL" id="QJD88005.1"/>
    </source>
</evidence>
<dbReference type="AlphaFoldDB" id="A0A7Z2VS92"/>
<dbReference type="EMBL" id="CP051680">
    <property type="protein sequence ID" value="QJD88005.1"/>
    <property type="molecule type" value="Genomic_DNA"/>
</dbReference>
<dbReference type="InterPro" id="IPR050792">
    <property type="entry name" value="ADP-ribosylglycohydrolase"/>
</dbReference>
<dbReference type="InterPro" id="IPR005502">
    <property type="entry name" value="Ribosyl_crysJ1"/>
</dbReference>
<feature type="binding site" evidence="1">
    <location>
        <position position="271"/>
    </location>
    <ligand>
        <name>Mg(2+)</name>
        <dbReference type="ChEBI" id="CHEBI:18420"/>
        <label>1</label>
    </ligand>
</feature>
<evidence type="ECO:0000256" key="1">
    <source>
        <dbReference type="PIRSR" id="PIRSR605502-1"/>
    </source>
</evidence>
<keyword evidence="3" id="KW-1185">Reference proteome</keyword>
<name>A0A7Z2VS92_9BACL</name>
<protein>
    <submittedName>
        <fullName evidence="2">Crystallin J1</fullName>
    </submittedName>
</protein>
<feature type="binding site" evidence="1">
    <location>
        <position position="51"/>
    </location>
    <ligand>
        <name>Mg(2+)</name>
        <dbReference type="ChEBI" id="CHEBI:18420"/>
        <label>1</label>
    </ligand>
</feature>
<dbReference type="Proteomes" id="UP000502248">
    <property type="component" value="Chromosome"/>
</dbReference>
<dbReference type="Gene3D" id="1.10.4080.10">
    <property type="entry name" value="ADP-ribosylation/Crystallin J1"/>
    <property type="match status" value="1"/>
</dbReference>
<dbReference type="SUPFAM" id="SSF101478">
    <property type="entry name" value="ADP-ribosylglycohydrolase"/>
    <property type="match status" value="1"/>
</dbReference>
<dbReference type="PANTHER" id="PTHR16222:SF12">
    <property type="entry name" value="ADP-RIBOSYLGLYCOHYDROLASE-RELATED"/>
    <property type="match status" value="1"/>
</dbReference>
<organism evidence="2 3">
    <name type="scientific">Cohnella herbarum</name>
    <dbReference type="NCBI Taxonomy" id="2728023"/>
    <lineage>
        <taxon>Bacteria</taxon>
        <taxon>Bacillati</taxon>
        <taxon>Bacillota</taxon>
        <taxon>Bacilli</taxon>
        <taxon>Bacillales</taxon>
        <taxon>Paenibacillaceae</taxon>
        <taxon>Cohnella</taxon>
    </lineage>
</organism>
<accession>A0A7Z2VS92</accession>